<evidence type="ECO:0000313" key="4">
    <source>
        <dbReference type="Proteomes" id="UP000722485"/>
    </source>
</evidence>
<accession>A0A9P5LC64</accession>
<keyword evidence="2" id="KW-0732">Signal</keyword>
<evidence type="ECO:0000313" key="3">
    <source>
        <dbReference type="EMBL" id="KAF7555885.1"/>
    </source>
</evidence>
<gene>
    <name evidence="3" type="ORF">G7Z17_g1808</name>
</gene>
<protein>
    <submittedName>
        <fullName evidence="3">Uncharacterized protein</fullName>
    </submittedName>
</protein>
<comment type="caution">
    <text evidence="3">The sequence shown here is derived from an EMBL/GenBank/DDBJ whole genome shotgun (WGS) entry which is preliminary data.</text>
</comment>
<sequence>MLPSLRSMLASLFLVISVAQAAINIDGSKAVDPVTEDDPSPISDINTYQPDQHDCPPPCADYANTHSWIPYFSTDRLKRCKDPMLLQLAVSQPLDRSDSTIIIQSCTLGSNSTSAR</sequence>
<dbReference type="OrthoDB" id="73875at2759"/>
<feature type="signal peptide" evidence="2">
    <location>
        <begin position="1"/>
        <end position="21"/>
    </location>
</feature>
<feature type="chain" id="PRO_5040489850" evidence="2">
    <location>
        <begin position="22"/>
        <end position="116"/>
    </location>
</feature>
<name>A0A9P5LC64_9HYPO</name>
<proteinExistence type="predicted"/>
<dbReference type="Proteomes" id="UP000722485">
    <property type="component" value="Unassembled WGS sequence"/>
</dbReference>
<evidence type="ECO:0000256" key="2">
    <source>
        <dbReference type="SAM" id="SignalP"/>
    </source>
</evidence>
<reference evidence="3" key="1">
    <citation type="submission" date="2020-03" db="EMBL/GenBank/DDBJ databases">
        <title>Draft Genome Sequence of Cylindrodendrum hubeiense.</title>
        <authorList>
            <person name="Buettner E."/>
            <person name="Kellner H."/>
        </authorList>
    </citation>
    <scope>NUCLEOTIDE SEQUENCE</scope>
    <source>
        <strain evidence="3">IHI 201604</strain>
    </source>
</reference>
<dbReference type="AlphaFoldDB" id="A0A9P5LC64"/>
<dbReference type="EMBL" id="JAANBB010000016">
    <property type="protein sequence ID" value="KAF7555885.1"/>
    <property type="molecule type" value="Genomic_DNA"/>
</dbReference>
<feature type="region of interest" description="Disordered" evidence="1">
    <location>
        <begin position="31"/>
        <end position="50"/>
    </location>
</feature>
<organism evidence="3 4">
    <name type="scientific">Cylindrodendrum hubeiense</name>
    <dbReference type="NCBI Taxonomy" id="595255"/>
    <lineage>
        <taxon>Eukaryota</taxon>
        <taxon>Fungi</taxon>
        <taxon>Dikarya</taxon>
        <taxon>Ascomycota</taxon>
        <taxon>Pezizomycotina</taxon>
        <taxon>Sordariomycetes</taxon>
        <taxon>Hypocreomycetidae</taxon>
        <taxon>Hypocreales</taxon>
        <taxon>Nectriaceae</taxon>
        <taxon>Cylindrodendrum</taxon>
    </lineage>
</organism>
<keyword evidence="4" id="KW-1185">Reference proteome</keyword>
<evidence type="ECO:0000256" key="1">
    <source>
        <dbReference type="SAM" id="MobiDB-lite"/>
    </source>
</evidence>